<reference evidence="1 2" key="1">
    <citation type="journal article" date="2018" name="Sci. Rep.">
        <title>Comparative analysis of the Pocillopora damicornis genome highlights role of immune system in coral evolution.</title>
        <authorList>
            <person name="Cunning R."/>
            <person name="Bay R.A."/>
            <person name="Gillette P."/>
            <person name="Baker A.C."/>
            <person name="Traylor-Knowles N."/>
        </authorList>
    </citation>
    <scope>NUCLEOTIDE SEQUENCE [LARGE SCALE GENOMIC DNA]</scope>
    <source>
        <strain evidence="1">RSMAS</strain>
        <tissue evidence="1">Whole animal</tissue>
    </source>
</reference>
<evidence type="ECO:0000313" key="1">
    <source>
        <dbReference type="EMBL" id="RMX57275.1"/>
    </source>
</evidence>
<sequence length="158" mass="18117">MYTNSPQKILHAHVLCSHSREFKIPGRLTSRTLTLSARDWVDDDYLGGKLFTLRSRFQAEDDNVLFIMASLRKTREMIVIAYAEGLLTDEEFRVSSSEAAVDIINKRFGKPQQLISAHMDELLKISTCPTDKPYQLRYLYDKPNVNIRGMEALGVEAY</sequence>
<proteinExistence type="predicted"/>
<dbReference type="EMBL" id="RCHS01000684">
    <property type="protein sequence ID" value="RMX57275.1"/>
    <property type="molecule type" value="Genomic_DNA"/>
</dbReference>
<dbReference type="InterPro" id="IPR005312">
    <property type="entry name" value="DUF1759"/>
</dbReference>
<protein>
    <submittedName>
        <fullName evidence="1">Uncharacterized protein</fullName>
    </submittedName>
</protein>
<dbReference type="AlphaFoldDB" id="A0A3M6UUG6"/>
<evidence type="ECO:0000313" key="2">
    <source>
        <dbReference type="Proteomes" id="UP000275408"/>
    </source>
</evidence>
<accession>A0A3M6UUG6</accession>
<name>A0A3M6UUG6_POCDA</name>
<organism evidence="1 2">
    <name type="scientific">Pocillopora damicornis</name>
    <name type="common">Cauliflower coral</name>
    <name type="synonym">Millepora damicornis</name>
    <dbReference type="NCBI Taxonomy" id="46731"/>
    <lineage>
        <taxon>Eukaryota</taxon>
        <taxon>Metazoa</taxon>
        <taxon>Cnidaria</taxon>
        <taxon>Anthozoa</taxon>
        <taxon>Hexacorallia</taxon>
        <taxon>Scleractinia</taxon>
        <taxon>Astrocoeniina</taxon>
        <taxon>Pocilloporidae</taxon>
        <taxon>Pocillopora</taxon>
    </lineage>
</organism>
<keyword evidence="2" id="KW-1185">Reference proteome</keyword>
<gene>
    <name evidence="1" type="ORF">pdam_00023909</name>
</gene>
<comment type="caution">
    <text evidence="1">The sequence shown here is derived from an EMBL/GenBank/DDBJ whole genome shotgun (WGS) entry which is preliminary data.</text>
</comment>
<dbReference type="OrthoDB" id="5988352at2759"/>
<dbReference type="Proteomes" id="UP000275408">
    <property type="component" value="Unassembled WGS sequence"/>
</dbReference>
<dbReference type="Pfam" id="PF03564">
    <property type="entry name" value="DUF1759"/>
    <property type="match status" value="1"/>
</dbReference>